<sequence length="407" mass="45002">MNSYLALVPRGLQHVVQSMLHEQLTRDGRSTMTVRVDVVGQVEYDYGADGDRDESEAKYAQQMRDKLVAHQSSQQRKGKKRARQNESTGTATCRAPTGTMHIDQTSTLSVGYDDTRIVWNTPGALQGVVWLRIVTNATTTLVDSLRCVGPLLLLVDLWEEQNVNISESQSIDQALQVFQQHCKQDMFDSVLQVWERVAKRIDTESAFREGAGTVSTELPPQRHFVIPDKFGKTWIVDLENYDIEIVLLLRSNRVAIGLATRPYQYLGAKSFDKGALPPDVSRPYLSGQVLSKVLRLRPSTAQILLHQAKLQPGDVVLDPCVGIGTIPLEATLQGIPVYAVGGDLVLGHNQLGPIAARYVRECRTVQRTESQSSGAADLLVWDACLVPMRDGCVDVIVPASVAENYPK</sequence>
<evidence type="ECO:0000313" key="3">
    <source>
        <dbReference type="EMBL" id="ACI65298.1"/>
    </source>
</evidence>
<dbReference type="GO" id="GO:0016423">
    <property type="term" value="F:tRNA (guanine) methyltransferase activity"/>
    <property type="evidence" value="ECO:0007669"/>
    <property type="project" value="TreeGrafter"/>
</dbReference>
<dbReference type="GO" id="GO:0043527">
    <property type="term" value="C:tRNA methyltransferase complex"/>
    <property type="evidence" value="ECO:0007669"/>
    <property type="project" value="UniProtKB-ARBA"/>
</dbReference>
<dbReference type="Gene3D" id="3.40.50.150">
    <property type="entry name" value="Vaccinia Virus protein VP39"/>
    <property type="match status" value="1"/>
</dbReference>
<protein>
    <recommendedName>
        <fullName evidence="2">Ribosomal RNA large subunit methyltransferase K/L-like methyltransferase domain-containing protein</fullName>
    </recommendedName>
</protein>
<feature type="region of interest" description="Disordered" evidence="1">
    <location>
        <begin position="66"/>
        <end position="98"/>
    </location>
</feature>
<name>B5Y3E0_PHATC</name>
<dbReference type="Proteomes" id="UP000000759">
    <property type="component" value="Chromosome 11"/>
</dbReference>
<dbReference type="GO" id="GO:0030488">
    <property type="term" value="P:tRNA methylation"/>
    <property type="evidence" value="ECO:0007669"/>
    <property type="project" value="TreeGrafter"/>
</dbReference>
<organism evidence="3 4">
    <name type="scientific">Phaeodactylum tricornutum (strain CCAP 1055/1)</name>
    <dbReference type="NCBI Taxonomy" id="556484"/>
    <lineage>
        <taxon>Eukaryota</taxon>
        <taxon>Sar</taxon>
        <taxon>Stramenopiles</taxon>
        <taxon>Ochrophyta</taxon>
        <taxon>Bacillariophyta</taxon>
        <taxon>Bacillariophyceae</taxon>
        <taxon>Bacillariophycidae</taxon>
        <taxon>Naviculales</taxon>
        <taxon>Phaeodactylaceae</taxon>
        <taxon>Phaeodactylum</taxon>
    </lineage>
</organism>
<dbReference type="PANTHER" id="PTHR14911">
    <property type="entry name" value="THUMP DOMAIN-CONTAINING"/>
    <property type="match status" value="1"/>
</dbReference>
<dbReference type="OrthoDB" id="47730at2759"/>
<dbReference type="AlphaFoldDB" id="B5Y3E0"/>
<evidence type="ECO:0000259" key="2">
    <source>
        <dbReference type="Pfam" id="PF01170"/>
    </source>
</evidence>
<dbReference type="InParanoid" id="B5Y3E0"/>
<gene>
    <name evidence="3" type="ORF">PHATR_46667</name>
</gene>
<dbReference type="EMBL" id="CP001141">
    <property type="protein sequence ID" value="ACI65298.1"/>
    <property type="molecule type" value="Genomic_DNA"/>
</dbReference>
<keyword evidence="4" id="KW-1185">Reference proteome</keyword>
<dbReference type="PANTHER" id="PTHR14911:SF1">
    <property type="entry name" value="THUMP DOMAIN-CONTAINING PROTEIN 2"/>
    <property type="match status" value="1"/>
</dbReference>
<feature type="domain" description="Ribosomal RNA large subunit methyltransferase K/L-like methyltransferase" evidence="2">
    <location>
        <begin position="296"/>
        <end position="338"/>
    </location>
</feature>
<dbReference type="KEGG" id="pti:PHATR_46667"/>
<reference evidence="3 4" key="1">
    <citation type="journal article" date="2008" name="Nature">
        <title>The Phaeodactylum genome reveals the evolutionary history of diatom genomes.</title>
        <authorList>
            <person name="Bowler C."/>
            <person name="Allen A.E."/>
            <person name="Badger J.H."/>
            <person name="Grimwood J."/>
            <person name="Jabbari K."/>
            <person name="Kuo A."/>
            <person name="Maheswari U."/>
            <person name="Martens C."/>
            <person name="Maumus F."/>
            <person name="Otillar R.P."/>
            <person name="Rayko E."/>
            <person name="Salamov A."/>
            <person name="Vandepoele K."/>
            <person name="Beszteri B."/>
            <person name="Gruber A."/>
            <person name="Heijde M."/>
            <person name="Katinka M."/>
            <person name="Mock T."/>
            <person name="Valentin K."/>
            <person name="Verret F."/>
            <person name="Berges J.A."/>
            <person name="Brownlee C."/>
            <person name="Cadoret J.P."/>
            <person name="Chiovitti A."/>
            <person name="Choi C.J."/>
            <person name="Coesel S."/>
            <person name="De Martino A."/>
            <person name="Detter J.C."/>
            <person name="Durkin C."/>
            <person name="Falciatore A."/>
            <person name="Fournet J."/>
            <person name="Haruta M."/>
            <person name="Huysman M.J."/>
            <person name="Jenkins B.D."/>
            <person name="Jiroutova K."/>
            <person name="Jorgensen R.E."/>
            <person name="Joubert Y."/>
            <person name="Kaplan A."/>
            <person name="Kroger N."/>
            <person name="Kroth P.G."/>
            <person name="La Roche J."/>
            <person name="Lindquist E."/>
            <person name="Lommer M."/>
            <person name="Martin-Jezequel V."/>
            <person name="Lopez P.J."/>
            <person name="Lucas S."/>
            <person name="Mangogna M."/>
            <person name="McGinnis K."/>
            <person name="Medlin L.K."/>
            <person name="Montsant A."/>
            <person name="Oudot-Le Secq M.P."/>
            <person name="Napoli C."/>
            <person name="Obornik M."/>
            <person name="Parker M.S."/>
            <person name="Petit J.L."/>
            <person name="Porcel B.M."/>
            <person name="Poulsen N."/>
            <person name="Robison M."/>
            <person name="Rychlewski L."/>
            <person name="Rynearson T.A."/>
            <person name="Schmutz J."/>
            <person name="Shapiro H."/>
            <person name="Siaut M."/>
            <person name="Stanley M."/>
            <person name="Sussman M.R."/>
            <person name="Taylor A.R."/>
            <person name="Vardi A."/>
            <person name="von Dassow P."/>
            <person name="Vyverman W."/>
            <person name="Willis A."/>
            <person name="Wyrwicz L.S."/>
            <person name="Rokhsar D.S."/>
            <person name="Weissenbach J."/>
            <person name="Armbrust E.V."/>
            <person name="Green B.R."/>
            <person name="Van de Peer Y."/>
            <person name="Grigoriev I.V."/>
        </authorList>
    </citation>
    <scope>NUCLEOTIDE SEQUENCE [LARGE SCALE GENOMIC DNA]</scope>
    <source>
        <strain evidence="3 4">CCAP 1055/1</strain>
    </source>
</reference>
<dbReference type="SUPFAM" id="SSF53335">
    <property type="entry name" value="S-adenosyl-L-methionine-dependent methyltransferases"/>
    <property type="match status" value="1"/>
</dbReference>
<dbReference type="Pfam" id="PF01170">
    <property type="entry name" value="UPF0020"/>
    <property type="match status" value="1"/>
</dbReference>
<dbReference type="InterPro" id="IPR000241">
    <property type="entry name" value="RlmKL-like_Mtase"/>
</dbReference>
<dbReference type="RefSeq" id="XP_002185828.1">
    <property type="nucleotide sequence ID" value="XM_002185792.1"/>
</dbReference>
<accession>B5Y3E0</accession>
<dbReference type="PaxDb" id="2850-Phatr46667"/>
<reference evidence="4" key="2">
    <citation type="submission" date="2008-08" db="EMBL/GenBank/DDBJ databases">
        <authorList>
            <consortium name="Diatom Consortium"/>
            <person name="Grigoriev I."/>
            <person name="Grimwood J."/>
            <person name="Kuo A."/>
            <person name="Otillar R.P."/>
            <person name="Salamov A."/>
            <person name="Detter J.C."/>
            <person name="Lindquist E."/>
            <person name="Shapiro H."/>
            <person name="Lucas S."/>
            <person name="Glavina del Rio T."/>
            <person name="Pitluck S."/>
            <person name="Rokhsar D."/>
            <person name="Bowler C."/>
        </authorList>
    </citation>
    <scope>GENOME REANNOTATION</scope>
    <source>
        <strain evidence="4">CCAP 1055/1</strain>
    </source>
</reference>
<evidence type="ECO:0000256" key="1">
    <source>
        <dbReference type="SAM" id="MobiDB-lite"/>
    </source>
</evidence>
<dbReference type="GeneID" id="7204587"/>
<dbReference type="InterPro" id="IPR029063">
    <property type="entry name" value="SAM-dependent_MTases_sf"/>
</dbReference>
<proteinExistence type="predicted"/>
<evidence type="ECO:0000313" key="4">
    <source>
        <dbReference type="Proteomes" id="UP000000759"/>
    </source>
</evidence>